<keyword evidence="4" id="KW-1185">Reference proteome</keyword>
<evidence type="ECO:0000256" key="1">
    <source>
        <dbReference type="SAM" id="Phobius"/>
    </source>
</evidence>
<keyword evidence="1" id="KW-1133">Transmembrane helix</keyword>
<gene>
    <name evidence="3" type="ORF">BD410DRAFT_828858</name>
</gene>
<dbReference type="GO" id="GO:0004672">
    <property type="term" value="F:protein kinase activity"/>
    <property type="evidence" value="ECO:0007669"/>
    <property type="project" value="InterPro"/>
</dbReference>
<feature type="transmembrane region" description="Helical" evidence="1">
    <location>
        <begin position="298"/>
        <end position="318"/>
    </location>
</feature>
<dbReference type="AlphaFoldDB" id="A0A4Y7Q3M4"/>
<evidence type="ECO:0000259" key="2">
    <source>
        <dbReference type="PROSITE" id="PS50011"/>
    </source>
</evidence>
<dbReference type="GO" id="GO:0005524">
    <property type="term" value="F:ATP binding"/>
    <property type="evidence" value="ECO:0007669"/>
    <property type="project" value="InterPro"/>
</dbReference>
<keyword evidence="1" id="KW-0812">Transmembrane</keyword>
<protein>
    <recommendedName>
        <fullName evidence="2">Protein kinase domain-containing protein</fullName>
    </recommendedName>
</protein>
<dbReference type="InterPro" id="IPR011009">
    <property type="entry name" value="Kinase-like_dom_sf"/>
</dbReference>
<dbReference type="SUPFAM" id="SSF56112">
    <property type="entry name" value="Protein kinase-like (PK-like)"/>
    <property type="match status" value="1"/>
</dbReference>
<dbReference type="OrthoDB" id="2018507at2759"/>
<accession>A0A4Y7Q3M4</accession>
<sequence length="460" mass="52667">MNVPIYIDILRTKEVPELQVAVSGIDFSNTNSVVIVQHPDDASVKQLLAERMCPWVNTFVLVNYYMYHAKVLKLEHPHISRIVGFARTTGGEPVLLFPHAEDLTLKDHVEKWSVSMTDRLKYMRDILSALIYMHSGRNGVKFAKGAFSESSILINSENKAYFPNWCSNFSEHTMSKVTIPPECMAKDCGPDEWFGDFGLESDRDVQCRGDMWYFGLILLRMTMGYEGWSEVVRLIKNRKRPDCPDNVDKWLWDLIVDGCLIPDVSRRIGDKYAMLLVDNLIKRGELAEWPRKLRRKSLFTTIGLWLGYAVGTAINVIARKCLWKYMLSRSIKNWPEECVVLVSRGEIDWCCLDLTLNNLSPKPLLPEIFAEVKQSGSLLVVLTPETNASYAQTNKKKRIRAPGDIENPNRRFRNNLTYQQLDTVGSRVLRGNSFVAVPFDDVHNLLGVCTVRDKRLSSPW</sequence>
<dbReference type="EMBL" id="ML170178">
    <property type="protein sequence ID" value="TDL21896.1"/>
    <property type="molecule type" value="Genomic_DNA"/>
</dbReference>
<dbReference type="PROSITE" id="PS50011">
    <property type="entry name" value="PROTEIN_KINASE_DOM"/>
    <property type="match status" value="1"/>
</dbReference>
<evidence type="ECO:0000313" key="4">
    <source>
        <dbReference type="Proteomes" id="UP000294933"/>
    </source>
</evidence>
<dbReference type="VEuPathDB" id="FungiDB:BD410DRAFT_828858"/>
<dbReference type="Proteomes" id="UP000294933">
    <property type="component" value="Unassembled WGS sequence"/>
</dbReference>
<organism evidence="3 4">
    <name type="scientific">Rickenella mellea</name>
    <dbReference type="NCBI Taxonomy" id="50990"/>
    <lineage>
        <taxon>Eukaryota</taxon>
        <taxon>Fungi</taxon>
        <taxon>Dikarya</taxon>
        <taxon>Basidiomycota</taxon>
        <taxon>Agaricomycotina</taxon>
        <taxon>Agaricomycetes</taxon>
        <taxon>Hymenochaetales</taxon>
        <taxon>Rickenellaceae</taxon>
        <taxon>Rickenella</taxon>
    </lineage>
</organism>
<dbReference type="Gene3D" id="1.10.510.10">
    <property type="entry name" value="Transferase(Phosphotransferase) domain 1"/>
    <property type="match status" value="1"/>
</dbReference>
<name>A0A4Y7Q3M4_9AGAM</name>
<feature type="domain" description="Protein kinase" evidence="2">
    <location>
        <begin position="1"/>
        <end position="299"/>
    </location>
</feature>
<dbReference type="SMART" id="SM00220">
    <property type="entry name" value="S_TKc"/>
    <property type="match status" value="1"/>
</dbReference>
<keyword evidence="1" id="KW-0472">Membrane</keyword>
<reference evidence="3 4" key="1">
    <citation type="submission" date="2018-06" db="EMBL/GenBank/DDBJ databases">
        <title>A transcriptomic atlas of mushroom development highlights an independent origin of complex multicellularity.</title>
        <authorList>
            <consortium name="DOE Joint Genome Institute"/>
            <person name="Krizsan K."/>
            <person name="Almasi E."/>
            <person name="Merenyi Z."/>
            <person name="Sahu N."/>
            <person name="Viragh M."/>
            <person name="Koszo T."/>
            <person name="Mondo S."/>
            <person name="Kiss B."/>
            <person name="Balint B."/>
            <person name="Kues U."/>
            <person name="Barry K."/>
            <person name="Hegedus J.C."/>
            <person name="Henrissat B."/>
            <person name="Johnson J."/>
            <person name="Lipzen A."/>
            <person name="Ohm R."/>
            <person name="Nagy I."/>
            <person name="Pangilinan J."/>
            <person name="Yan J."/>
            <person name="Xiong Y."/>
            <person name="Grigoriev I.V."/>
            <person name="Hibbett D.S."/>
            <person name="Nagy L.G."/>
        </authorList>
    </citation>
    <scope>NUCLEOTIDE SEQUENCE [LARGE SCALE GENOMIC DNA]</scope>
    <source>
        <strain evidence="3 4">SZMC22713</strain>
    </source>
</reference>
<dbReference type="InterPro" id="IPR000719">
    <property type="entry name" value="Prot_kinase_dom"/>
</dbReference>
<evidence type="ECO:0000313" key="3">
    <source>
        <dbReference type="EMBL" id="TDL21896.1"/>
    </source>
</evidence>
<proteinExistence type="predicted"/>